<proteinExistence type="predicted"/>
<evidence type="ECO:0000313" key="3">
    <source>
        <dbReference type="Proteomes" id="UP000007755"/>
    </source>
</evidence>
<organism evidence="3">
    <name type="scientific">Acromyrmex echinatior</name>
    <name type="common">Panamanian leafcutter ant</name>
    <name type="synonym">Acromyrmex octospinosus echinatior</name>
    <dbReference type="NCBI Taxonomy" id="103372"/>
    <lineage>
        <taxon>Eukaryota</taxon>
        <taxon>Metazoa</taxon>
        <taxon>Ecdysozoa</taxon>
        <taxon>Arthropoda</taxon>
        <taxon>Hexapoda</taxon>
        <taxon>Insecta</taxon>
        <taxon>Pterygota</taxon>
        <taxon>Neoptera</taxon>
        <taxon>Endopterygota</taxon>
        <taxon>Hymenoptera</taxon>
        <taxon>Apocrita</taxon>
        <taxon>Aculeata</taxon>
        <taxon>Formicoidea</taxon>
        <taxon>Formicidae</taxon>
        <taxon>Myrmicinae</taxon>
        <taxon>Acromyrmex</taxon>
    </lineage>
</organism>
<gene>
    <name evidence="2" type="ORF">G5I_09572</name>
</gene>
<dbReference type="Proteomes" id="UP000007755">
    <property type="component" value="Unassembled WGS sequence"/>
</dbReference>
<dbReference type="InParanoid" id="F4WUK1"/>
<feature type="compositionally biased region" description="Basic and acidic residues" evidence="1">
    <location>
        <begin position="73"/>
        <end position="88"/>
    </location>
</feature>
<evidence type="ECO:0000313" key="2">
    <source>
        <dbReference type="EMBL" id="EGI62108.1"/>
    </source>
</evidence>
<accession>F4WUK1</accession>
<evidence type="ECO:0000256" key="1">
    <source>
        <dbReference type="SAM" id="MobiDB-lite"/>
    </source>
</evidence>
<keyword evidence="3" id="KW-1185">Reference proteome</keyword>
<feature type="region of interest" description="Disordered" evidence="1">
    <location>
        <begin position="143"/>
        <end position="167"/>
    </location>
</feature>
<feature type="region of interest" description="Disordered" evidence="1">
    <location>
        <begin position="68"/>
        <end position="99"/>
    </location>
</feature>
<reference evidence="2" key="1">
    <citation type="submission" date="2011-02" db="EMBL/GenBank/DDBJ databases">
        <title>The genome of the leaf-cutting ant Acromyrmex echinatior suggests key adaptations to social evolution and fungus farming.</title>
        <authorList>
            <person name="Nygaard S."/>
            <person name="Zhang G."/>
        </authorList>
    </citation>
    <scope>NUCLEOTIDE SEQUENCE</scope>
</reference>
<protein>
    <submittedName>
        <fullName evidence="2">Uncharacterized protein</fullName>
    </submittedName>
</protein>
<dbReference type="EMBL" id="GL888370">
    <property type="protein sequence ID" value="EGI62108.1"/>
    <property type="molecule type" value="Genomic_DNA"/>
</dbReference>
<dbReference type="AlphaFoldDB" id="F4WUK1"/>
<name>F4WUK1_ACREC</name>
<sequence>MKFKEFYKFEKNDEEKEDVLLMEVGKIEEEDVSVSKDASTEEEEEIEHEFNKNLPIFNFASYSRDLGGVTPPHRKEEEEERSGLEIGRRPLMTDPPGGARHLTPGCTQVISFRHCYALLIIAKHFLSHPLPGARRIESRYGMTGKATLRSQRRRESRIGASRPRGGLKKTTTISQISRARTCSAISAISGAAGLRANQAR</sequence>